<gene>
    <name evidence="9" type="ORF">A2Z21_09655</name>
</gene>
<reference evidence="9 10" key="1">
    <citation type="journal article" date="2016" name="Nat. Commun.">
        <title>Thousands of microbial genomes shed light on interconnected biogeochemical processes in an aquifer system.</title>
        <authorList>
            <person name="Anantharaman K."/>
            <person name="Brown C.T."/>
            <person name="Hug L.A."/>
            <person name="Sharon I."/>
            <person name="Castelle C.J."/>
            <person name="Probst A.J."/>
            <person name="Thomas B.C."/>
            <person name="Singh A."/>
            <person name="Wilkins M.J."/>
            <person name="Karaoz U."/>
            <person name="Brodie E.L."/>
            <person name="Williams K.H."/>
            <person name="Hubbard S.S."/>
            <person name="Banfield J.F."/>
        </authorList>
    </citation>
    <scope>NUCLEOTIDE SEQUENCE [LARGE SCALE GENOMIC DNA]</scope>
    <source>
        <strain evidence="10">RBG_16_55_9</strain>
    </source>
</reference>
<dbReference type="InterPro" id="IPR022764">
    <property type="entry name" value="Peptidase_S54_rhomboid_dom"/>
</dbReference>
<evidence type="ECO:0000256" key="2">
    <source>
        <dbReference type="ARBA" id="ARBA00009045"/>
    </source>
</evidence>
<feature type="transmembrane region" description="Helical" evidence="7">
    <location>
        <begin position="141"/>
        <end position="160"/>
    </location>
</feature>
<feature type="transmembrane region" description="Helical" evidence="7">
    <location>
        <begin position="209"/>
        <end position="226"/>
    </location>
</feature>
<accession>A0A1F5UPZ2</accession>
<dbReference type="GO" id="GO:0004252">
    <property type="term" value="F:serine-type endopeptidase activity"/>
    <property type="evidence" value="ECO:0007669"/>
    <property type="project" value="InterPro"/>
</dbReference>
<evidence type="ECO:0000259" key="8">
    <source>
        <dbReference type="Pfam" id="PF01694"/>
    </source>
</evidence>
<evidence type="ECO:0000256" key="3">
    <source>
        <dbReference type="ARBA" id="ARBA00022692"/>
    </source>
</evidence>
<feature type="transmembrane region" description="Helical" evidence="7">
    <location>
        <begin position="77"/>
        <end position="105"/>
    </location>
</feature>
<dbReference type="InterPro" id="IPR035952">
    <property type="entry name" value="Rhomboid-like_sf"/>
</dbReference>
<sequence>MFFPLRDYRRSGSFPWVTISLISINVLVYLYQALFLGSQSSRFRGASQEDLFIFQYGVTACEVMGNCQSFPLSTFPIWLTLFTSMFLHGGLLHVASNMWYLWIFGDNVEDAMGKSRFLAFYVLGGLAAAAAQIFANTHSPIPMVGASGAIAGVLGAYLVLYPQGRILTLVWVFYFVRFMQIPAWIVLGLWLLLQVLSVSVGGGALQGEGVAWMAHIGGFAVGVLLVR</sequence>
<evidence type="ECO:0000313" key="9">
    <source>
        <dbReference type="EMBL" id="OGF53226.1"/>
    </source>
</evidence>
<comment type="subcellular location">
    <subcellularLocation>
        <location evidence="1">Membrane</location>
        <topology evidence="1">Multi-pass membrane protein</topology>
    </subcellularLocation>
</comment>
<evidence type="ECO:0000256" key="6">
    <source>
        <dbReference type="ARBA" id="ARBA00023136"/>
    </source>
</evidence>
<feature type="domain" description="Peptidase S54 rhomboid" evidence="8">
    <location>
        <begin position="78"/>
        <end position="225"/>
    </location>
</feature>
<dbReference type="AlphaFoldDB" id="A0A1F5UPZ2"/>
<dbReference type="Gene3D" id="1.20.1540.10">
    <property type="entry name" value="Rhomboid-like"/>
    <property type="match status" value="1"/>
</dbReference>
<feature type="transmembrane region" description="Helical" evidence="7">
    <location>
        <begin position="117"/>
        <end position="135"/>
    </location>
</feature>
<keyword evidence="4" id="KW-0378">Hydrolase</keyword>
<dbReference type="EMBL" id="MFGX01000109">
    <property type="protein sequence ID" value="OGF53226.1"/>
    <property type="molecule type" value="Genomic_DNA"/>
</dbReference>
<protein>
    <recommendedName>
        <fullName evidence="8">Peptidase S54 rhomboid domain-containing protein</fullName>
    </recommendedName>
</protein>
<dbReference type="FunFam" id="1.20.1540.10:FF:000027">
    <property type="entry name" value="Rhomboid family intramembrane serine protease"/>
    <property type="match status" value="1"/>
</dbReference>
<name>A0A1F5UPZ2_FRAXR</name>
<dbReference type="Proteomes" id="UP000179157">
    <property type="component" value="Unassembled WGS sequence"/>
</dbReference>
<proteinExistence type="inferred from homology"/>
<feature type="transmembrane region" description="Helical" evidence="7">
    <location>
        <begin position="12"/>
        <end position="31"/>
    </location>
</feature>
<keyword evidence="3 7" id="KW-0812">Transmembrane</keyword>
<feature type="non-terminal residue" evidence="9">
    <location>
        <position position="227"/>
    </location>
</feature>
<keyword evidence="6 7" id="KW-0472">Membrane</keyword>
<keyword evidence="5 7" id="KW-1133">Transmembrane helix</keyword>
<evidence type="ECO:0000256" key="5">
    <source>
        <dbReference type="ARBA" id="ARBA00022989"/>
    </source>
</evidence>
<comment type="similarity">
    <text evidence="2">Belongs to the peptidase S54 family.</text>
</comment>
<dbReference type="STRING" id="1817864.A2Z21_09655"/>
<dbReference type="InterPro" id="IPR050925">
    <property type="entry name" value="Rhomboid_protease_S54"/>
</dbReference>
<evidence type="ECO:0000256" key="7">
    <source>
        <dbReference type="SAM" id="Phobius"/>
    </source>
</evidence>
<feature type="transmembrane region" description="Helical" evidence="7">
    <location>
        <begin position="172"/>
        <end position="197"/>
    </location>
</feature>
<dbReference type="PANTHER" id="PTHR43731">
    <property type="entry name" value="RHOMBOID PROTEASE"/>
    <property type="match status" value="1"/>
</dbReference>
<dbReference type="GO" id="GO:0016020">
    <property type="term" value="C:membrane"/>
    <property type="evidence" value="ECO:0007669"/>
    <property type="project" value="UniProtKB-SubCell"/>
</dbReference>
<evidence type="ECO:0000313" key="10">
    <source>
        <dbReference type="Proteomes" id="UP000179157"/>
    </source>
</evidence>
<dbReference type="Pfam" id="PF01694">
    <property type="entry name" value="Rhomboid"/>
    <property type="match status" value="1"/>
</dbReference>
<evidence type="ECO:0000256" key="1">
    <source>
        <dbReference type="ARBA" id="ARBA00004141"/>
    </source>
</evidence>
<evidence type="ECO:0000256" key="4">
    <source>
        <dbReference type="ARBA" id="ARBA00022801"/>
    </source>
</evidence>
<dbReference type="PANTHER" id="PTHR43731:SF14">
    <property type="entry name" value="PRESENILIN-ASSOCIATED RHOMBOID-LIKE PROTEIN, MITOCHONDRIAL"/>
    <property type="match status" value="1"/>
</dbReference>
<dbReference type="SUPFAM" id="SSF144091">
    <property type="entry name" value="Rhomboid-like"/>
    <property type="match status" value="1"/>
</dbReference>
<comment type="caution">
    <text evidence="9">The sequence shown here is derived from an EMBL/GenBank/DDBJ whole genome shotgun (WGS) entry which is preliminary data.</text>
</comment>
<organism evidence="9 10">
    <name type="scientific">Fraserbacteria sp. (strain RBG_16_55_9)</name>
    <dbReference type="NCBI Taxonomy" id="1817864"/>
    <lineage>
        <taxon>Bacteria</taxon>
        <taxon>Candidatus Fraseribacteriota</taxon>
    </lineage>
</organism>